<dbReference type="SUPFAM" id="SSF54277">
    <property type="entry name" value="CAD &amp; PB1 domains"/>
    <property type="match status" value="1"/>
</dbReference>
<evidence type="ECO:0000313" key="4">
    <source>
        <dbReference type="Proteomes" id="UP001058974"/>
    </source>
</evidence>
<reference evidence="3 4" key="1">
    <citation type="journal article" date="2022" name="Nat. Genet.">
        <title>Improved pea reference genome and pan-genome highlight genomic features and evolutionary characteristics.</title>
        <authorList>
            <person name="Yang T."/>
            <person name="Liu R."/>
            <person name="Luo Y."/>
            <person name="Hu S."/>
            <person name="Wang D."/>
            <person name="Wang C."/>
            <person name="Pandey M.K."/>
            <person name="Ge S."/>
            <person name="Xu Q."/>
            <person name="Li N."/>
            <person name="Li G."/>
            <person name="Huang Y."/>
            <person name="Saxena R.K."/>
            <person name="Ji Y."/>
            <person name="Li M."/>
            <person name="Yan X."/>
            <person name="He Y."/>
            <person name="Liu Y."/>
            <person name="Wang X."/>
            <person name="Xiang C."/>
            <person name="Varshney R.K."/>
            <person name="Ding H."/>
            <person name="Gao S."/>
            <person name="Zong X."/>
        </authorList>
    </citation>
    <scope>NUCLEOTIDE SEQUENCE [LARGE SCALE GENOMIC DNA]</scope>
    <source>
        <strain evidence="3 4">cv. Zhongwan 6</strain>
    </source>
</reference>
<dbReference type="EMBL" id="JAMSHJ010000007">
    <property type="protein sequence ID" value="KAI5386227.1"/>
    <property type="molecule type" value="Genomic_DNA"/>
</dbReference>
<comment type="caution">
    <text evidence="3">The sequence shown here is derived from an EMBL/GenBank/DDBJ whole genome shotgun (WGS) entry which is preliminary data.</text>
</comment>
<dbReference type="Gene3D" id="3.10.20.90">
    <property type="entry name" value="Phosphatidylinositol 3-kinase Catalytic Subunit, Chain A, domain 1"/>
    <property type="match status" value="1"/>
</dbReference>
<dbReference type="CDD" id="cd06410">
    <property type="entry name" value="PB1_UP2"/>
    <property type="match status" value="1"/>
</dbReference>
<proteinExistence type="predicted"/>
<evidence type="ECO:0000313" key="3">
    <source>
        <dbReference type="EMBL" id="KAI5386227.1"/>
    </source>
</evidence>
<evidence type="ECO:0000259" key="2">
    <source>
        <dbReference type="SMART" id="SM00666"/>
    </source>
</evidence>
<accession>A0A9D4ZUM9</accession>
<dbReference type="PANTHER" id="PTHR31066">
    <property type="entry name" value="OS05G0427100 PROTEIN-RELATED"/>
    <property type="match status" value="1"/>
</dbReference>
<feature type="region of interest" description="Disordered" evidence="1">
    <location>
        <begin position="1"/>
        <end position="24"/>
    </location>
</feature>
<evidence type="ECO:0000256" key="1">
    <source>
        <dbReference type="SAM" id="MobiDB-lite"/>
    </source>
</evidence>
<dbReference type="InterPro" id="IPR053198">
    <property type="entry name" value="Gynoecium_Dev_Regulator"/>
</dbReference>
<dbReference type="Gramene" id="PSAT_LOCUS31825_t1">
    <property type="protein sequence ID" value="CAL5213540.1"/>
    <property type="gene ID" value="PSAT_LOCUS31825"/>
</dbReference>
<feature type="domain" description="PB1" evidence="2">
    <location>
        <begin position="53"/>
        <end position="144"/>
    </location>
</feature>
<gene>
    <name evidence="3" type="ORF">KIW84_072682</name>
</gene>
<dbReference type="Proteomes" id="UP001058974">
    <property type="component" value="Chromosome 7"/>
</dbReference>
<dbReference type="Pfam" id="PF00564">
    <property type="entry name" value="PB1"/>
    <property type="match status" value="1"/>
</dbReference>
<protein>
    <recommendedName>
        <fullName evidence="2">PB1 domain-containing protein</fullName>
    </recommendedName>
</protein>
<sequence>METYQYPPSYPDSGHSSPRSRDIDFDNQASWEDQQNYKAKFMCSYGGKIQPRSHDNQLSYIGGDTKILAVDRNIKFQAFLSKLSTLCDAIPQEISFKYQLPGEELDALISVTTEDDLEHLMHEYDRLYRPSSKPVRMRLFIFITPNSGSISQPDLLKPQSNADFLFGLDNKTLAPPVQPPSYAAVKYHEPVPDLVAQQPEYSPRGPADDSVEIQRQLQRLQVSESEQSLYRRSVDGFTGGYAAATTPGGDYYLQKMPEKAAPSNSPTAVHQPAGYWPEKQFSSDGFPITGMNTSGGGDQHVYMMPTPGTFYHAPQVMRPPAAQVTQGYYAVQRMSSDGYREQPVYGGVQPQNVTFSSAGQGNLAPAQQVKPSAYAEGYGLVRPAGVADNAGAAGYAQVAYDSASGRHVYYTAPGGMVHAPQYQGVTPVFSNDMRPAAVPVGQDPKGVNKGPQG</sequence>
<dbReference type="PANTHER" id="PTHR31066:SF100">
    <property type="entry name" value="PB1 DOMAIN-CONTAINING PROTEIN"/>
    <property type="match status" value="1"/>
</dbReference>
<dbReference type="Gramene" id="Psat7g104120.1">
    <property type="protein sequence ID" value="Psat7g104120.1.cds1"/>
    <property type="gene ID" value="Psat7g104120"/>
</dbReference>
<dbReference type="InterPro" id="IPR000270">
    <property type="entry name" value="PB1_dom"/>
</dbReference>
<dbReference type="AlphaFoldDB" id="A0A9D4ZUM9"/>
<keyword evidence="4" id="KW-1185">Reference proteome</keyword>
<name>A0A9D4ZUM9_PEA</name>
<dbReference type="Gramene" id="Psat07G0268200-T1">
    <property type="protein sequence ID" value="KAI5386227.1"/>
    <property type="gene ID" value="KIW84_072682"/>
</dbReference>
<dbReference type="SMART" id="SM00666">
    <property type="entry name" value="PB1"/>
    <property type="match status" value="1"/>
</dbReference>
<organism evidence="3 4">
    <name type="scientific">Pisum sativum</name>
    <name type="common">Garden pea</name>
    <name type="synonym">Lathyrus oleraceus</name>
    <dbReference type="NCBI Taxonomy" id="3888"/>
    <lineage>
        <taxon>Eukaryota</taxon>
        <taxon>Viridiplantae</taxon>
        <taxon>Streptophyta</taxon>
        <taxon>Embryophyta</taxon>
        <taxon>Tracheophyta</taxon>
        <taxon>Spermatophyta</taxon>
        <taxon>Magnoliopsida</taxon>
        <taxon>eudicotyledons</taxon>
        <taxon>Gunneridae</taxon>
        <taxon>Pentapetalae</taxon>
        <taxon>rosids</taxon>
        <taxon>fabids</taxon>
        <taxon>Fabales</taxon>
        <taxon>Fabaceae</taxon>
        <taxon>Papilionoideae</taxon>
        <taxon>50 kb inversion clade</taxon>
        <taxon>NPAAA clade</taxon>
        <taxon>Hologalegina</taxon>
        <taxon>IRL clade</taxon>
        <taxon>Fabeae</taxon>
        <taxon>Lathyrus</taxon>
    </lineage>
</organism>